<dbReference type="Proteomes" id="UP000663722">
    <property type="component" value="Chromosome"/>
</dbReference>
<keyword evidence="2" id="KW-1185">Reference proteome</keyword>
<organism evidence="1 2">
    <name type="scientific">Desulfonema magnum</name>
    <dbReference type="NCBI Taxonomy" id="45655"/>
    <lineage>
        <taxon>Bacteria</taxon>
        <taxon>Pseudomonadati</taxon>
        <taxon>Thermodesulfobacteriota</taxon>
        <taxon>Desulfobacteria</taxon>
        <taxon>Desulfobacterales</taxon>
        <taxon>Desulfococcaceae</taxon>
        <taxon>Desulfonema</taxon>
    </lineage>
</organism>
<dbReference type="EMBL" id="CP061800">
    <property type="protein sequence ID" value="QTA88227.1"/>
    <property type="molecule type" value="Genomic_DNA"/>
</dbReference>
<evidence type="ECO:0000313" key="2">
    <source>
        <dbReference type="Proteomes" id="UP000663722"/>
    </source>
</evidence>
<reference evidence="1" key="1">
    <citation type="journal article" date="2021" name="Microb. Physiol.">
        <title>Proteogenomic Insights into the Physiology of Marine, Sulfate-Reducing, Filamentous Desulfonema limicola and Desulfonema magnum.</title>
        <authorList>
            <person name="Schnaars V."/>
            <person name="Wohlbrand L."/>
            <person name="Scheve S."/>
            <person name="Hinrichs C."/>
            <person name="Reinhardt R."/>
            <person name="Rabus R."/>
        </authorList>
    </citation>
    <scope>NUCLEOTIDE SEQUENCE</scope>
    <source>
        <strain evidence="1">4be13</strain>
    </source>
</reference>
<dbReference type="KEGG" id="dmm:dnm_042690"/>
<dbReference type="AlphaFoldDB" id="A0A975GNX6"/>
<name>A0A975GNX6_9BACT</name>
<proteinExistence type="predicted"/>
<protein>
    <submittedName>
        <fullName evidence="1">Uncharacterized protein</fullName>
    </submittedName>
</protein>
<accession>A0A975GNX6</accession>
<sequence length="42" mass="4818">MKRISDYGIENYVLFLPMRGYEVMAKLSDMIVSNVISPHEGL</sequence>
<evidence type="ECO:0000313" key="1">
    <source>
        <dbReference type="EMBL" id="QTA88227.1"/>
    </source>
</evidence>
<gene>
    <name evidence="1" type="ORF">dnm_042690</name>
</gene>